<dbReference type="GO" id="GO:0016491">
    <property type="term" value="F:oxidoreductase activity"/>
    <property type="evidence" value="ECO:0007669"/>
    <property type="project" value="UniProtKB-KW"/>
</dbReference>
<protein>
    <submittedName>
        <fullName evidence="4">Uncharacterized protein</fullName>
    </submittedName>
</protein>
<keyword evidence="2" id="KW-0521">NADP</keyword>
<dbReference type="InterPro" id="IPR051468">
    <property type="entry name" value="Fungal_SecMetab_SDRs"/>
</dbReference>
<dbReference type="GO" id="GO:0005737">
    <property type="term" value="C:cytoplasm"/>
    <property type="evidence" value="ECO:0007669"/>
    <property type="project" value="TreeGrafter"/>
</dbReference>
<dbReference type="CDD" id="cd05325">
    <property type="entry name" value="carb_red_sniffer_like_SDR_c"/>
    <property type="match status" value="1"/>
</dbReference>
<evidence type="ECO:0000313" key="5">
    <source>
        <dbReference type="Proteomes" id="UP000242875"/>
    </source>
</evidence>
<dbReference type="PRINTS" id="PR00081">
    <property type="entry name" value="GDHRDH"/>
</dbReference>
<sequence>MAYVVTGSSRGIGLELVRQLAERGDTVVATCRNPSKATELQKIQEAFPRLVHTIPLDTISQESIDAAVESVQKILPKGITVLINNAAINDPPRSSASKASMQELTEKFHTNVSGTVAVTNAFLPLLRKARENGSPASIIMVSSDSGSLKMRLDSGASDSIAYFCSKAGLNMASISFANELKKEDIKVLILHPGWVQTDMGSMAATLTPQESITAVLKVIDSVPNGETARYVNWKGESMPW</sequence>
<gene>
    <name evidence="4" type="ORF">BZG36_01223</name>
</gene>
<dbReference type="AlphaFoldDB" id="A0A261Y5Q8"/>
<keyword evidence="3" id="KW-0560">Oxidoreductase</keyword>
<evidence type="ECO:0000256" key="2">
    <source>
        <dbReference type="ARBA" id="ARBA00022857"/>
    </source>
</evidence>
<comment type="caution">
    <text evidence="4">The sequence shown here is derived from an EMBL/GenBank/DDBJ whole genome shotgun (WGS) entry which is preliminary data.</text>
</comment>
<reference evidence="4 5" key="1">
    <citation type="journal article" date="2017" name="Mycologia">
        <title>Bifiguratus adelaidae, gen. et sp. nov., a new member of Mucoromycotina in endophytic and soil-dwelling habitats.</title>
        <authorList>
            <person name="Torres-Cruz T.J."/>
            <person name="Billingsley Tobias T.L."/>
            <person name="Almatruk M."/>
            <person name="Hesse C."/>
            <person name="Kuske C.R."/>
            <person name="Desiro A."/>
            <person name="Benucci G.M."/>
            <person name="Bonito G."/>
            <person name="Stajich J.E."/>
            <person name="Dunlap C."/>
            <person name="Arnold A.E."/>
            <person name="Porras-Alfaro A."/>
        </authorList>
    </citation>
    <scope>NUCLEOTIDE SEQUENCE [LARGE SCALE GENOMIC DNA]</scope>
    <source>
        <strain evidence="4 5">AZ0501</strain>
    </source>
</reference>
<proteinExistence type="inferred from homology"/>
<evidence type="ECO:0000313" key="4">
    <source>
        <dbReference type="EMBL" id="OZJ05921.1"/>
    </source>
</evidence>
<dbReference type="EMBL" id="MVBO01000008">
    <property type="protein sequence ID" value="OZJ05921.1"/>
    <property type="molecule type" value="Genomic_DNA"/>
</dbReference>
<dbReference type="Proteomes" id="UP000242875">
    <property type="component" value="Unassembled WGS sequence"/>
</dbReference>
<dbReference type="OrthoDB" id="9876299at2759"/>
<dbReference type="SUPFAM" id="SSF51735">
    <property type="entry name" value="NAD(P)-binding Rossmann-fold domains"/>
    <property type="match status" value="1"/>
</dbReference>
<organism evidence="4 5">
    <name type="scientific">Bifiguratus adelaidae</name>
    <dbReference type="NCBI Taxonomy" id="1938954"/>
    <lineage>
        <taxon>Eukaryota</taxon>
        <taxon>Fungi</taxon>
        <taxon>Fungi incertae sedis</taxon>
        <taxon>Mucoromycota</taxon>
        <taxon>Mucoromycotina</taxon>
        <taxon>Endogonomycetes</taxon>
        <taxon>Endogonales</taxon>
        <taxon>Endogonales incertae sedis</taxon>
        <taxon>Bifiguratus</taxon>
    </lineage>
</organism>
<name>A0A261Y5Q8_9FUNG</name>
<dbReference type="PANTHER" id="PTHR43544:SF7">
    <property type="entry name" value="NADB-LER2"/>
    <property type="match status" value="1"/>
</dbReference>
<dbReference type="Gene3D" id="3.40.50.720">
    <property type="entry name" value="NAD(P)-binding Rossmann-like Domain"/>
    <property type="match status" value="1"/>
</dbReference>
<accession>A0A261Y5Q8</accession>
<evidence type="ECO:0000256" key="1">
    <source>
        <dbReference type="ARBA" id="ARBA00006484"/>
    </source>
</evidence>
<comment type="similarity">
    <text evidence="1">Belongs to the short-chain dehydrogenases/reductases (SDR) family.</text>
</comment>
<keyword evidence="5" id="KW-1185">Reference proteome</keyword>
<dbReference type="Pfam" id="PF00106">
    <property type="entry name" value="adh_short"/>
    <property type="match status" value="1"/>
</dbReference>
<evidence type="ECO:0000256" key="3">
    <source>
        <dbReference type="ARBA" id="ARBA00023002"/>
    </source>
</evidence>
<dbReference type="InterPro" id="IPR002347">
    <property type="entry name" value="SDR_fam"/>
</dbReference>
<dbReference type="PANTHER" id="PTHR43544">
    <property type="entry name" value="SHORT-CHAIN DEHYDROGENASE/REDUCTASE"/>
    <property type="match status" value="1"/>
</dbReference>
<dbReference type="InterPro" id="IPR036291">
    <property type="entry name" value="NAD(P)-bd_dom_sf"/>
</dbReference>